<dbReference type="Pfam" id="PF07776">
    <property type="entry name" value="zf-AD"/>
    <property type="match status" value="1"/>
</dbReference>
<evidence type="ECO:0000256" key="5">
    <source>
        <dbReference type="ARBA" id="ARBA00022833"/>
    </source>
</evidence>
<dbReference type="OrthoDB" id="8117402at2759"/>
<dbReference type="AlphaFoldDB" id="B4K564"/>
<evidence type="ECO:0000256" key="2">
    <source>
        <dbReference type="ARBA" id="ARBA00022723"/>
    </source>
</evidence>
<keyword evidence="3" id="KW-0677">Repeat</keyword>
<evidence type="ECO:0008006" key="17">
    <source>
        <dbReference type="Google" id="ProtNLM"/>
    </source>
</evidence>
<reference evidence="15 16" key="1">
    <citation type="journal article" date="2007" name="Nature">
        <title>Evolution of genes and genomes on the Drosophila phylogeny.</title>
        <authorList>
            <consortium name="Drosophila 12 Genomes Consortium"/>
            <person name="Clark A.G."/>
            <person name="Eisen M.B."/>
            <person name="Smith D.R."/>
            <person name="Bergman C.M."/>
            <person name="Oliver B."/>
            <person name="Markow T.A."/>
            <person name="Kaufman T.C."/>
            <person name="Kellis M."/>
            <person name="Gelbart W."/>
            <person name="Iyer V.N."/>
            <person name="Pollard D.A."/>
            <person name="Sackton T.B."/>
            <person name="Larracuente A.M."/>
            <person name="Singh N.D."/>
            <person name="Abad J.P."/>
            <person name="Abt D.N."/>
            <person name="Adryan B."/>
            <person name="Aguade M."/>
            <person name="Akashi H."/>
            <person name="Anderson W.W."/>
            <person name="Aquadro C.F."/>
            <person name="Ardell D.H."/>
            <person name="Arguello R."/>
            <person name="Artieri C.G."/>
            <person name="Barbash D.A."/>
            <person name="Barker D."/>
            <person name="Barsanti P."/>
            <person name="Batterham P."/>
            <person name="Batzoglou S."/>
            <person name="Begun D."/>
            <person name="Bhutkar A."/>
            <person name="Blanco E."/>
            <person name="Bosak S.A."/>
            <person name="Bradley R.K."/>
            <person name="Brand A.D."/>
            <person name="Brent M.R."/>
            <person name="Brooks A.N."/>
            <person name="Brown R.H."/>
            <person name="Butlin R.K."/>
            <person name="Caggese C."/>
            <person name="Calvi B.R."/>
            <person name="Bernardo de Carvalho A."/>
            <person name="Caspi A."/>
            <person name="Castrezana S."/>
            <person name="Celniker S.E."/>
            <person name="Chang J.L."/>
            <person name="Chapple C."/>
            <person name="Chatterji S."/>
            <person name="Chinwalla A."/>
            <person name="Civetta A."/>
            <person name="Clifton S.W."/>
            <person name="Comeron J.M."/>
            <person name="Costello J.C."/>
            <person name="Coyne J.A."/>
            <person name="Daub J."/>
            <person name="David R.G."/>
            <person name="Delcher A.L."/>
            <person name="Delehaunty K."/>
            <person name="Do C.B."/>
            <person name="Ebling H."/>
            <person name="Edwards K."/>
            <person name="Eickbush T."/>
            <person name="Evans J.D."/>
            <person name="Filipski A."/>
            <person name="Findeiss S."/>
            <person name="Freyhult E."/>
            <person name="Fulton L."/>
            <person name="Fulton R."/>
            <person name="Garcia A.C."/>
            <person name="Gardiner A."/>
            <person name="Garfield D.A."/>
            <person name="Garvin B.E."/>
            <person name="Gibson G."/>
            <person name="Gilbert D."/>
            <person name="Gnerre S."/>
            <person name="Godfrey J."/>
            <person name="Good R."/>
            <person name="Gotea V."/>
            <person name="Gravely B."/>
            <person name="Greenberg A.J."/>
            <person name="Griffiths-Jones S."/>
            <person name="Gross S."/>
            <person name="Guigo R."/>
            <person name="Gustafson E.A."/>
            <person name="Haerty W."/>
            <person name="Hahn M.W."/>
            <person name="Halligan D.L."/>
            <person name="Halpern A.L."/>
            <person name="Halter G.M."/>
            <person name="Han M.V."/>
            <person name="Heger A."/>
            <person name="Hillier L."/>
            <person name="Hinrichs A.S."/>
            <person name="Holmes I."/>
            <person name="Hoskins R.A."/>
            <person name="Hubisz M.J."/>
            <person name="Hultmark D."/>
            <person name="Huntley M.A."/>
            <person name="Jaffe D.B."/>
            <person name="Jagadeeshan S."/>
            <person name="Jeck W.R."/>
            <person name="Johnson J."/>
            <person name="Jones C.D."/>
            <person name="Jordan W.C."/>
            <person name="Karpen G.H."/>
            <person name="Kataoka E."/>
            <person name="Keightley P.D."/>
            <person name="Kheradpour P."/>
            <person name="Kirkness E.F."/>
            <person name="Koerich L.B."/>
            <person name="Kristiansen K."/>
            <person name="Kudrna D."/>
            <person name="Kulathinal R.J."/>
            <person name="Kumar S."/>
            <person name="Kwok R."/>
            <person name="Lander E."/>
            <person name="Langley C.H."/>
            <person name="Lapoint R."/>
            <person name="Lazzaro B.P."/>
            <person name="Lee S.J."/>
            <person name="Levesque L."/>
            <person name="Li R."/>
            <person name="Lin C.F."/>
            <person name="Lin M.F."/>
            <person name="Lindblad-Toh K."/>
            <person name="Llopart A."/>
            <person name="Long M."/>
            <person name="Low L."/>
            <person name="Lozovsky E."/>
            <person name="Lu J."/>
            <person name="Luo M."/>
            <person name="Machado C.A."/>
            <person name="Makalowski W."/>
            <person name="Marzo M."/>
            <person name="Matsuda M."/>
            <person name="Matzkin L."/>
            <person name="McAllister B."/>
            <person name="McBride C.S."/>
            <person name="McKernan B."/>
            <person name="McKernan K."/>
            <person name="Mendez-Lago M."/>
            <person name="Minx P."/>
            <person name="Mollenhauer M.U."/>
            <person name="Montooth K."/>
            <person name="Mount S.M."/>
            <person name="Mu X."/>
            <person name="Myers E."/>
            <person name="Negre B."/>
            <person name="Newfeld S."/>
            <person name="Nielsen R."/>
            <person name="Noor M.A."/>
            <person name="O'Grady P."/>
            <person name="Pachter L."/>
            <person name="Papaceit M."/>
            <person name="Parisi M.J."/>
            <person name="Parisi M."/>
            <person name="Parts L."/>
            <person name="Pedersen J.S."/>
            <person name="Pesole G."/>
            <person name="Phillippy A.M."/>
            <person name="Ponting C.P."/>
            <person name="Pop M."/>
            <person name="Porcelli D."/>
            <person name="Powell J.R."/>
            <person name="Prohaska S."/>
            <person name="Pruitt K."/>
            <person name="Puig M."/>
            <person name="Quesneville H."/>
            <person name="Ram K.R."/>
            <person name="Rand D."/>
            <person name="Rasmussen M.D."/>
            <person name="Reed L.K."/>
            <person name="Reenan R."/>
            <person name="Reily A."/>
            <person name="Remington K.A."/>
            <person name="Rieger T.T."/>
            <person name="Ritchie M.G."/>
            <person name="Robin C."/>
            <person name="Rogers Y.H."/>
            <person name="Rohde C."/>
            <person name="Rozas J."/>
            <person name="Rubenfield M.J."/>
            <person name="Ruiz A."/>
            <person name="Russo S."/>
            <person name="Salzberg S.L."/>
            <person name="Sanchez-Gracia A."/>
            <person name="Saranga D.J."/>
            <person name="Sato H."/>
            <person name="Schaeffer S.W."/>
            <person name="Schatz M.C."/>
            <person name="Schlenke T."/>
            <person name="Schwartz R."/>
            <person name="Segarra C."/>
            <person name="Singh R.S."/>
            <person name="Sirot L."/>
            <person name="Sirota M."/>
            <person name="Sisneros N.B."/>
            <person name="Smith C.D."/>
            <person name="Smith T.F."/>
            <person name="Spieth J."/>
            <person name="Stage D.E."/>
            <person name="Stark A."/>
            <person name="Stephan W."/>
            <person name="Strausberg R.L."/>
            <person name="Strempel S."/>
            <person name="Sturgill D."/>
            <person name="Sutton G."/>
            <person name="Sutton G.G."/>
            <person name="Tao W."/>
            <person name="Teichmann S."/>
            <person name="Tobari Y.N."/>
            <person name="Tomimura Y."/>
            <person name="Tsolas J.M."/>
            <person name="Valente V.L."/>
            <person name="Venter E."/>
            <person name="Venter J.C."/>
            <person name="Vicario S."/>
            <person name="Vieira F.G."/>
            <person name="Vilella A.J."/>
            <person name="Villasante A."/>
            <person name="Walenz B."/>
            <person name="Wang J."/>
            <person name="Wasserman M."/>
            <person name="Watts T."/>
            <person name="Wilson D."/>
            <person name="Wilson R.K."/>
            <person name="Wing R.A."/>
            <person name="Wolfner M.F."/>
            <person name="Wong A."/>
            <person name="Wong G.K."/>
            <person name="Wu C.I."/>
            <person name="Wu G."/>
            <person name="Yamamoto D."/>
            <person name="Yang H.P."/>
            <person name="Yang S.P."/>
            <person name="Yorke J.A."/>
            <person name="Yoshida K."/>
            <person name="Zdobnov E."/>
            <person name="Zhang P."/>
            <person name="Zhang Y."/>
            <person name="Zimin A.V."/>
            <person name="Baldwin J."/>
            <person name="Abdouelleil A."/>
            <person name="Abdulkadir J."/>
            <person name="Abebe A."/>
            <person name="Abera B."/>
            <person name="Abreu J."/>
            <person name="Acer S.C."/>
            <person name="Aftuck L."/>
            <person name="Alexander A."/>
            <person name="An P."/>
            <person name="Anderson E."/>
            <person name="Anderson S."/>
            <person name="Arachi H."/>
            <person name="Azer M."/>
            <person name="Bachantsang P."/>
            <person name="Barry A."/>
            <person name="Bayul T."/>
            <person name="Berlin A."/>
            <person name="Bessette D."/>
            <person name="Bloom T."/>
            <person name="Blye J."/>
            <person name="Boguslavskiy L."/>
            <person name="Bonnet C."/>
            <person name="Boukhgalter B."/>
            <person name="Bourzgui I."/>
            <person name="Brown A."/>
            <person name="Cahill P."/>
            <person name="Channer S."/>
            <person name="Cheshatsang Y."/>
            <person name="Chuda L."/>
            <person name="Citroen M."/>
            <person name="Collymore A."/>
            <person name="Cooke P."/>
            <person name="Costello M."/>
            <person name="D'Aco K."/>
            <person name="Daza R."/>
            <person name="De Haan G."/>
            <person name="DeGray S."/>
            <person name="DeMaso C."/>
            <person name="Dhargay N."/>
            <person name="Dooley K."/>
            <person name="Dooley E."/>
            <person name="Doricent M."/>
            <person name="Dorje P."/>
            <person name="Dorjee K."/>
            <person name="Dupes A."/>
            <person name="Elong R."/>
            <person name="Falk J."/>
            <person name="Farina A."/>
            <person name="Faro S."/>
            <person name="Ferguson D."/>
            <person name="Fisher S."/>
            <person name="Foley C.D."/>
            <person name="Franke A."/>
            <person name="Friedrich D."/>
            <person name="Gadbois L."/>
            <person name="Gearin G."/>
            <person name="Gearin C.R."/>
            <person name="Giannoukos G."/>
            <person name="Goode T."/>
            <person name="Graham J."/>
            <person name="Grandbois E."/>
            <person name="Grewal S."/>
            <person name="Gyaltsen K."/>
            <person name="Hafez N."/>
            <person name="Hagos B."/>
            <person name="Hall J."/>
            <person name="Henson C."/>
            <person name="Hollinger A."/>
            <person name="Honan T."/>
            <person name="Huard M.D."/>
            <person name="Hughes L."/>
            <person name="Hurhula B."/>
            <person name="Husby M.E."/>
            <person name="Kamat A."/>
            <person name="Kanga B."/>
            <person name="Kashin S."/>
            <person name="Khazanovich D."/>
            <person name="Kisner P."/>
            <person name="Lance K."/>
            <person name="Lara M."/>
            <person name="Lee W."/>
            <person name="Lennon N."/>
            <person name="Letendre F."/>
            <person name="LeVine R."/>
            <person name="Lipovsky A."/>
            <person name="Liu X."/>
            <person name="Liu J."/>
            <person name="Liu S."/>
            <person name="Lokyitsang T."/>
            <person name="Lokyitsang Y."/>
            <person name="Lubonja R."/>
            <person name="Lui A."/>
            <person name="MacDonald P."/>
            <person name="Magnisalis V."/>
            <person name="Maru K."/>
            <person name="Matthews C."/>
            <person name="McCusker W."/>
            <person name="McDonough S."/>
            <person name="Mehta T."/>
            <person name="Meldrim J."/>
            <person name="Meneus L."/>
            <person name="Mihai O."/>
            <person name="Mihalev A."/>
            <person name="Mihova T."/>
            <person name="Mittelman R."/>
            <person name="Mlenga V."/>
            <person name="Montmayeur A."/>
            <person name="Mulrain L."/>
            <person name="Navidi A."/>
            <person name="Naylor J."/>
            <person name="Negash T."/>
            <person name="Nguyen T."/>
            <person name="Nguyen N."/>
            <person name="Nicol R."/>
            <person name="Norbu C."/>
            <person name="Norbu N."/>
            <person name="Novod N."/>
            <person name="O'Neill B."/>
            <person name="Osman S."/>
            <person name="Markiewicz E."/>
            <person name="Oyono O.L."/>
            <person name="Patti C."/>
            <person name="Phunkhang P."/>
            <person name="Pierre F."/>
            <person name="Priest M."/>
            <person name="Raghuraman S."/>
            <person name="Rege F."/>
            <person name="Reyes R."/>
            <person name="Rise C."/>
            <person name="Rogov P."/>
            <person name="Ross K."/>
            <person name="Ryan E."/>
            <person name="Settipalli S."/>
            <person name="Shea T."/>
            <person name="Sherpa N."/>
            <person name="Shi L."/>
            <person name="Shih D."/>
            <person name="Sparrow T."/>
            <person name="Spaulding J."/>
            <person name="Stalker J."/>
            <person name="Stange-Thomann N."/>
            <person name="Stavropoulos S."/>
            <person name="Stone C."/>
            <person name="Strader C."/>
            <person name="Tesfaye S."/>
            <person name="Thomson T."/>
            <person name="Thoulutsang Y."/>
            <person name="Thoulutsang D."/>
            <person name="Topham K."/>
            <person name="Topping I."/>
            <person name="Tsamla T."/>
            <person name="Vassiliev H."/>
            <person name="Vo A."/>
            <person name="Wangchuk T."/>
            <person name="Wangdi T."/>
            <person name="Weiand M."/>
            <person name="Wilkinson J."/>
            <person name="Wilson A."/>
            <person name="Yadav S."/>
            <person name="Young G."/>
            <person name="Yu Q."/>
            <person name="Zembek L."/>
            <person name="Zhong D."/>
            <person name="Zimmer A."/>
            <person name="Zwirko Z."/>
            <person name="Jaffe D.B."/>
            <person name="Alvarez P."/>
            <person name="Brockman W."/>
            <person name="Butler J."/>
            <person name="Chin C."/>
            <person name="Gnerre S."/>
            <person name="Grabherr M."/>
            <person name="Kleber M."/>
            <person name="Mauceli E."/>
            <person name="MacCallum I."/>
        </authorList>
    </citation>
    <scope>NUCLEOTIDE SEQUENCE [LARGE SCALE GENOMIC DNA]</scope>
    <source>
        <strain evidence="16">Tucson 15081-1352.22</strain>
    </source>
</reference>
<dbReference type="InterPro" id="IPR003604">
    <property type="entry name" value="Matrin/U1-like-C_Znf_C2H2"/>
</dbReference>
<dbReference type="Proteomes" id="UP000009192">
    <property type="component" value="Unassembled WGS sequence"/>
</dbReference>
<feature type="binding site" evidence="11">
    <location>
        <position position="8"/>
    </location>
    <ligand>
        <name>Zn(2+)</name>
        <dbReference type="ChEBI" id="CHEBI:29105"/>
    </ligand>
</feature>
<evidence type="ECO:0000313" key="15">
    <source>
        <dbReference type="EMBL" id="EDW15064.1"/>
    </source>
</evidence>
<feature type="binding site" evidence="11">
    <location>
        <position position="51"/>
    </location>
    <ligand>
        <name>Zn(2+)</name>
        <dbReference type="ChEBI" id="CHEBI:29105"/>
    </ligand>
</feature>
<dbReference type="FunCoup" id="B4K564">
    <property type="interactions" value="184"/>
</dbReference>
<dbReference type="SUPFAM" id="SSF57667">
    <property type="entry name" value="beta-beta-alpha zinc fingers"/>
    <property type="match status" value="3"/>
</dbReference>
<proteinExistence type="predicted"/>
<evidence type="ECO:0000256" key="8">
    <source>
        <dbReference type="ARBA" id="ARBA00023163"/>
    </source>
</evidence>
<keyword evidence="4 10" id="KW-0863">Zinc-finger</keyword>
<evidence type="ECO:0000256" key="12">
    <source>
        <dbReference type="SAM" id="MobiDB-lite"/>
    </source>
</evidence>
<protein>
    <recommendedName>
        <fullName evidence="17">Protein krueppel</fullName>
    </recommendedName>
</protein>
<keyword evidence="7" id="KW-0238">DNA-binding</keyword>
<dbReference type="InParanoid" id="B4K564"/>
<keyword evidence="16" id="KW-1185">Reference proteome</keyword>
<feature type="domain" description="C2H2-type" evidence="13">
    <location>
        <begin position="384"/>
        <end position="413"/>
    </location>
</feature>
<dbReference type="Gene3D" id="3.30.160.60">
    <property type="entry name" value="Classic Zinc Finger"/>
    <property type="match status" value="5"/>
</dbReference>
<sequence>MTLQCRTCGNVIYNMNAKNLFQTENADVLMNIEIVAGTALKKCPELPSHICGCCLLDLKQAVVHMKVFRERCIKTQQLLQSTQTLVENSSKGDMELKSDYQDTMSNYEELPIEIDRPEENFDDDDDEIIDSFEDTISRDKEGPTEDADYLIASVQNEMRSICEFSSDSQETTEELQTFSDNESIQNISSCSDISKSISIRVSPPTTFTNHPLNKDYSNGNSNKKIHKKNLNRNNLNCKTITVKTKKTYLSWKNLTEEQIIARRRKQRLRDCICDQCGRHFTDQSNFKLHMLRHSGIKNFKCQECSKLFYTDHLLQLHERTVHRGERPYACKYCDKTFNSSTTRVMHERSHTNVRPYSCEYCDKSFISASALKRHDLTHNGVRAFYCNICDKTFQRNTHLKAHLRSKLHTMKEDNIHLLQEEIPML</sequence>
<dbReference type="SMART" id="SM00868">
    <property type="entry name" value="zf-AD"/>
    <property type="match status" value="1"/>
</dbReference>
<dbReference type="PANTHER" id="PTHR23235">
    <property type="entry name" value="KRUEPPEL-LIKE TRANSCRIPTION FACTOR"/>
    <property type="match status" value="1"/>
</dbReference>
<evidence type="ECO:0000256" key="6">
    <source>
        <dbReference type="ARBA" id="ARBA00023015"/>
    </source>
</evidence>
<dbReference type="GO" id="GO:0008270">
    <property type="term" value="F:zinc ion binding"/>
    <property type="evidence" value="ECO:0007669"/>
    <property type="project" value="UniProtKB-UniRule"/>
</dbReference>
<organism evidence="15 16">
    <name type="scientific">Drosophila mojavensis</name>
    <name type="common">Fruit fly</name>
    <dbReference type="NCBI Taxonomy" id="7230"/>
    <lineage>
        <taxon>Eukaryota</taxon>
        <taxon>Metazoa</taxon>
        <taxon>Ecdysozoa</taxon>
        <taxon>Arthropoda</taxon>
        <taxon>Hexapoda</taxon>
        <taxon>Insecta</taxon>
        <taxon>Pterygota</taxon>
        <taxon>Neoptera</taxon>
        <taxon>Endopterygota</taxon>
        <taxon>Diptera</taxon>
        <taxon>Brachycera</taxon>
        <taxon>Muscomorpha</taxon>
        <taxon>Ephydroidea</taxon>
        <taxon>Drosophilidae</taxon>
        <taxon>Drosophila</taxon>
    </lineage>
</organism>
<accession>B4K564</accession>
<dbReference type="EMBL" id="CH933806">
    <property type="protein sequence ID" value="EDW15064.1"/>
    <property type="molecule type" value="Genomic_DNA"/>
</dbReference>
<dbReference type="InterPro" id="IPR013087">
    <property type="entry name" value="Znf_C2H2_type"/>
</dbReference>
<comment type="subcellular location">
    <subcellularLocation>
        <location evidence="1">Nucleus</location>
    </subcellularLocation>
</comment>
<dbReference type="HOGENOM" id="CLU_002678_94_3_1"/>
<dbReference type="GO" id="GO:0045944">
    <property type="term" value="P:positive regulation of transcription by RNA polymerase II"/>
    <property type="evidence" value="ECO:0007669"/>
    <property type="project" value="UniProtKB-ARBA"/>
</dbReference>
<keyword evidence="6" id="KW-0805">Transcription regulation</keyword>
<feature type="domain" description="C2H2-type" evidence="13">
    <location>
        <begin position="356"/>
        <end position="383"/>
    </location>
</feature>
<dbReference type="InterPro" id="IPR036236">
    <property type="entry name" value="Znf_C2H2_sf"/>
</dbReference>
<dbReference type="GO" id="GO:0000981">
    <property type="term" value="F:DNA-binding transcription factor activity, RNA polymerase II-specific"/>
    <property type="evidence" value="ECO:0007669"/>
    <property type="project" value="TreeGrafter"/>
</dbReference>
<keyword evidence="8" id="KW-0804">Transcription</keyword>
<evidence type="ECO:0000259" key="13">
    <source>
        <dbReference type="PROSITE" id="PS50157"/>
    </source>
</evidence>
<keyword evidence="9" id="KW-0539">Nucleus</keyword>
<dbReference type="SMART" id="SM00451">
    <property type="entry name" value="ZnF_U1"/>
    <property type="match status" value="2"/>
</dbReference>
<dbReference type="FunFam" id="3.30.160.60:FF:001557">
    <property type="entry name" value="Transcription factor E4F1"/>
    <property type="match status" value="1"/>
</dbReference>
<dbReference type="Pfam" id="PF12874">
    <property type="entry name" value="zf-met"/>
    <property type="match status" value="1"/>
</dbReference>
<dbReference type="OMA" id="ICACCTL"/>
<dbReference type="SMR" id="B4K564"/>
<dbReference type="GO" id="GO:0005634">
    <property type="term" value="C:nucleus"/>
    <property type="evidence" value="ECO:0007669"/>
    <property type="project" value="UniProtKB-SubCell"/>
</dbReference>
<feature type="domain" description="C2H2-type" evidence="13">
    <location>
        <begin position="299"/>
        <end position="327"/>
    </location>
</feature>
<dbReference type="Pfam" id="PF00096">
    <property type="entry name" value="zf-C2H2"/>
    <property type="match status" value="3"/>
</dbReference>
<feature type="compositionally biased region" description="Polar residues" evidence="12">
    <location>
        <begin position="203"/>
        <end position="221"/>
    </location>
</feature>
<dbReference type="PROSITE" id="PS51915">
    <property type="entry name" value="ZAD"/>
    <property type="match status" value="1"/>
</dbReference>
<evidence type="ECO:0000259" key="14">
    <source>
        <dbReference type="PROSITE" id="PS51915"/>
    </source>
</evidence>
<dbReference type="InterPro" id="IPR012934">
    <property type="entry name" value="Znf_AD"/>
</dbReference>
<evidence type="ECO:0000313" key="16">
    <source>
        <dbReference type="Proteomes" id="UP000009192"/>
    </source>
</evidence>
<dbReference type="PANTHER" id="PTHR23235:SF142">
    <property type="entry name" value="ZINC FINGER PROTEIN 384"/>
    <property type="match status" value="1"/>
</dbReference>
<dbReference type="eggNOG" id="KOG1721">
    <property type="taxonomic scope" value="Eukaryota"/>
</dbReference>
<dbReference type="SMART" id="SM00355">
    <property type="entry name" value="ZnF_C2H2"/>
    <property type="match status" value="5"/>
</dbReference>
<evidence type="ECO:0000256" key="10">
    <source>
        <dbReference type="PROSITE-ProRule" id="PRU00042"/>
    </source>
</evidence>
<evidence type="ECO:0000256" key="3">
    <source>
        <dbReference type="ARBA" id="ARBA00022737"/>
    </source>
</evidence>
<feature type="binding site" evidence="11">
    <location>
        <position position="54"/>
    </location>
    <ligand>
        <name>Zn(2+)</name>
        <dbReference type="ChEBI" id="CHEBI:29105"/>
    </ligand>
</feature>
<feature type="region of interest" description="Disordered" evidence="12">
    <location>
        <begin position="203"/>
        <end position="228"/>
    </location>
</feature>
<evidence type="ECO:0000256" key="9">
    <source>
        <dbReference type="ARBA" id="ARBA00023242"/>
    </source>
</evidence>
<dbReference type="PhylomeDB" id="B4K564"/>
<dbReference type="PROSITE" id="PS00028">
    <property type="entry name" value="ZINC_FINGER_C2H2_1"/>
    <property type="match status" value="5"/>
</dbReference>
<dbReference type="GO" id="GO:0000978">
    <property type="term" value="F:RNA polymerase II cis-regulatory region sequence-specific DNA binding"/>
    <property type="evidence" value="ECO:0007669"/>
    <property type="project" value="TreeGrafter"/>
</dbReference>
<dbReference type="PROSITE" id="PS50157">
    <property type="entry name" value="ZINC_FINGER_C2H2_2"/>
    <property type="match status" value="5"/>
</dbReference>
<evidence type="ECO:0000256" key="7">
    <source>
        <dbReference type="ARBA" id="ARBA00023125"/>
    </source>
</evidence>
<feature type="domain" description="C2H2-type" evidence="13">
    <location>
        <begin position="328"/>
        <end position="355"/>
    </location>
</feature>
<evidence type="ECO:0000256" key="4">
    <source>
        <dbReference type="ARBA" id="ARBA00022771"/>
    </source>
</evidence>
<evidence type="ECO:0000256" key="1">
    <source>
        <dbReference type="ARBA" id="ARBA00004123"/>
    </source>
</evidence>
<dbReference type="KEGG" id="dmo:Dmoj_GI24613"/>
<feature type="binding site" evidence="11">
    <location>
        <position position="5"/>
    </location>
    <ligand>
        <name>Zn(2+)</name>
        <dbReference type="ChEBI" id="CHEBI:29105"/>
    </ligand>
</feature>
<feature type="domain" description="C2H2-type" evidence="13">
    <location>
        <begin position="271"/>
        <end position="298"/>
    </location>
</feature>
<keyword evidence="5 11" id="KW-0862">Zinc</keyword>
<name>B4K564_DROMO</name>
<gene>
    <name evidence="15" type="primary">Dmoj\GI24613</name>
    <name evidence="15" type="ORF">Dmoj_GI24613</name>
</gene>
<evidence type="ECO:0000256" key="11">
    <source>
        <dbReference type="PROSITE-ProRule" id="PRU01263"/>
    </source>
</evidence>
<keyword evidence="2 11" id="KW-0479">Metal-binding</keyword>
<dbReference type="FunFam" id="3.30.160.60:FF:000624">
    <property type="entry name" value="zinc finger protein 697"/>
    <property type="match status" value="1"/>
</dbReference>
<feature type="domain" description="ZAD" evidence="14">
    <location>
        <begin position="3"/>
        <end position="78"/>
    </location>
</feature>